<protein>
    <submittedName>
        <fullName evidence="3">Uncharacterized protein</fullName>
    </submittedName>
</protein>
<dbReference type="GeneID" id="25321837"/>
<dbReference type="RefSeq" id="XP_013323089.1">
    <property type="nucleotide sequence ID" value="XM_013467635.1"/>
</dbReference>
<gene>
    <name evidence="3" type="ORF">T310_9923</name>
</gene>
<organism evidence="3 4">
    <name type="scientific">Rasamsonia emersonii (strain ATCC 16479 / CBS 393.64 / IMI 116815)</name>
    <dbReference type="NCBI Taxonomy" id="1408163"/>
    <lineage>
        <taxon>Eukaryota</taxon>
        <taxon>Fungi</taxon>
        <taxon>Dikarya</taxon>
        <taxon>Ascomycota</taxon>
        <taxon>Pezizomycotina</taxon>
        <taxon>Eurotiomycetes</taxon>
        <taxon>Eurotiomycetidae</taxon>
        <taxon>Eurotiales</taxon>
        <taxon>Trichocomaceae</taxon>
        <taxon>Rasamsonia</taxon>
    </lineage>
</organism>
<dbReference type="AlphaFoldDB" id="A0A0F4YE62"/>
<evidence type="ECO:0000313" key="3">
    <source>
        <dbReference type="EMBL" id="KKA16477.1"/>
    </source>
</evidence>
<evidence type="ECO:0000256" key="1">
    <source>
        <dbReference type="SAM" id="Phobius"/>
    </source>
</evidence>
<comment type="caution">
    <text evidence="3">The sequence shown here is derived from an EMBL/GenBank/DDBJ whole genome shotgun (WGS) entry which is preliminary data.</text>
</comment>
<sequence length="184" mass="21348">SHVVARGRMLLFLLSPLSQCDQELLRLLLKMEADISIKQITQTYSLFYEDERELTDEENESIRLCCDLFRHITTSTEPLSTSQQYRRIRARNLLTEVYLKVGAEVFLLCMLTWSITALARFDSKIVLPKFLQWWKSTPTKEGLKRTADKICNDYGIKKLVKQVKTFSGSMHVFFNGVCSVRILS</sequence>
<reference evidence="3 4" key="1">
    <citation type="submission" date="2015-04" db="EMBL/GenBank/DDBJ databases">
        <authorList>
            <person name="Heijne W.H."/>
            <person name="Fedorova N.D."/>
            <person name="Nierman W.C."/>
            <person name="Vollebregt A.W."/>
            <person name="Zhao Z."/>
            <person name="Wu L."/>
            <person name="Kumar M."/>
            <person name="Stam H."/>
            <person name="van den Berg M.A."/>
            <person name="Pel H.J."/>
        </authorList>
    </citation>
    <scope>NUCLEOTIDE SEQUENCE [LARGE SCALE GENOMIC DNA]</scope>
    <source>
        <strain evidence="3 4">CBS 393.64</strain>
    </source>
</reference>
<keyword evidence="2" id="KW-0732">Signal</keyword>
<name>A0A0F4YE62_RASE3</name>
<evidence type="ECO:0000256" key="2">
    <source>
        <dbReference type="SAM" id="SignalP"/>
    </source>
</evidence>
<dbReference type="STRING" id="1408163.A0A0F4YE62"/>
<evidence type="ECO:0000313" key="4">
    <source>
        <dbReference type="Proteomes" id="UP000053958"/>
    </source>
</evidence>
<proteinExistence type="predicted"/>
<feature type="signal peptide" evidence="2">
    <location>
        <begin position="1"/>
        <end position="20"/>
    </location>
</feature>
<dbReference type="Proteomes" id="UP000053958">
    <property type="component" value="Unassembled WGS sequence"/>
</dbReference>
<keyword evidence="1" id="KW-1133">Transmembrane helix</keyword>
<dbReference type="OrthoDB" id="4540678at2759"/>
<dbReference type="EMBL" id="LASV01000763">
    <property type="protein sequence ID" value="KKA16477.1"/>
    <property type="molecule type" value="Genomic_DNA"/>
</dbReference>
<keyword evidence="1" id="KW-0812">Transmembrane</keyword>
<feature type="transmembrane region" description="Helical" evidence="1">
    <location>
        <begin position="97"/>
        <end position="119"/>
    </location>
</feature>
<accession>A0A0F4YE62</accession>
<feature type="chain" id="PRO_5002481431" evidence="2">
    <location>
        <begin position="21"/>
        <end position="184"/>
    </location>
</feature>
<keyword evidence="4" id="KW-1185">Reference proteome</keyword>
<keyword evidence="1" id="KW-0472">Membrane</keyword>
<feature type="non-terminal residue" evidence="3">
    <location>
        <position position="1"/>
    </location>
</feature>